<reference evidence="1" key="1">
    <citation type="submission" date="2021-01" db="EMBL/GenBank/DDBJ databases">
        <authorList>
            <consortium name="Genoscope - CEA"/>
            <person name="William W."/>
        </authorList>
    </citation>
    <scope>NUCLEOTIDE SEQUENCE</scope>
</reference>
<dbReference type="OMA" id="CRENKKH"/>
<evidence type="ECO:0000313" key="1">
    <source>
        <dbReference type="EMBL" id="CAD8085774.1"/>
    </source>
</evidence>
<protein>
    <submittedName>
        <fullName evidence="1">Uncharacterized protein</fullName>
    </submittedName>
</protein>
<gene>
    <name evidence="1" type="ORF">PPRIM_AZ9-3.1.T0750062</name>
</gene>
<comment type="caution">
    <text evidence="1">The sequence shown here is derived from an EMBL/GenBank/DDBJ whole genome shotgun (WGS) entry which is preliminary data.</text>
</comment>
<evidence type="ECO:0000313" key="2">
    <source>
        <dbReference type="Proteomes" id="UP000688137"/>
    </source>
</evidence>
<dbReference type="AlphaFoldDB" id="A0A8S1NGD8"/>
<accession>A0A8S1NGD8</accession>
<keyword evidence="2" id="KW-1185">Reference proteome</keyword>
<organism evidence="1 2">
    <name type="scientific">Paramecium primaurelia</name>
    <dbReference type="NCBI Taxonomy" id="5886"/>
    <lineage>
        <taxon>Eukaryota</taxon>
        <taxon>Sar</taxon>
        <taxon>Alveolata</taxon>
        <taxon>Ciliophora</taxon>
        <taxon>Intramacronucleata</taxon>
        <taxon>Oligohymenophorea</taxon>
        <taxon>Peniculida</taxon>
        <taxon>Parameciidae</taxon>
        <taxon>Paramecium</taxon>
    </lineage>
</organism>
<dbReference type="Proteomes" id="UP000688137">
    <property type="component" value="Unassembled WGS sequence"/>
</dbReference>
<proteinExistence type="predicted"/>
<dbReference type="EMBL" id="CAJJDM010000078">
    <property type="protein sequence ID" value="CAD8085774.1"/>
    <property type="molecule type" value="Genomic_DNA"/>
</dbReference>
<name>A0A8S1NGD8_PARPR</name>
<sequence length="125" mass="15142">MQQQQQQQQQPRARTKERYVCEAMNLVKLWRQIYETETKVIDGRTVRITLDQAAELVGCPRKTLEDYYYLLKKAQNLINLEDKKNEKMGFIRKICRENKKHQQLLKQEVEFNNINQFQLDEIHDD</sequence>